<dbReference type="Proteomes" id="UP000662572">
    <property type="component" value="Unassembled WGS sequence"/>
</dbReference>
<accession>A0A918Q3D3</accession>
<name>A0A918Q3D3_9CAUL</name>
<gene>
    <name evidence="1" type="ORF">GCM10011273_17790</name>
</gene>
<comment type="caution">
    <text evidence="1">The sequence shown here is derived from an EMBL/GenBank/DDBJ whole genome shotgun (WGS) entry which is preliminary data.</text>
</comment>
<evidence type="ECO:0000313" key="2">
    <source>
        <dbReference type="Proteomes" id="UP000662572"/>
    </source>
</evidence>
<dbReference type="AlphaFoldDB" id="A0A918Q3D3"/>
<organism evidence="1 2">
    <name type="scientific">Asticcacaulis endophyticus</name>
    <dbReference type="NCBI Taxonomy" id="1395890"/>
    <lineage>
        <taxon>Bacteria</taxon>
        <taxon>Pseudomonadati</taxon>
        <taxon>Pseudomonadota</taxon>
        <taxon>Alphaproteobacteria</taxon>
        <taxon>Caulobacterales</taxon>
        <taxon>Caulobacteraceae</taxon>
        <taxon>Asticcacaulis</taxon>
    </lineage>
</organism>
<sequence>MSKQTYRIPSSVLELPLEMTPQEGGPDPRLRELVKILARRAARQVHRDPLARPVDH</sequence>
<protein>
    <submittedName>
        <fullName evidence="1">Uncharacterized protein</fullName>
    </submittedName>
</protein>
<reference evidence="1" key="2">
    <citation type="submission" date="2020-09" db="EMBL/GenBank/DDBJ databases">
        <authorList>
            <person name="Sun Q."/>
            <person name="Kim S."/>
        </authorList>
    </citation>
    <scope>NUCLEOTIDE SEQUENCE</scope>
    <source>
        <strain evidence="1">KCTC 32296</strain>
    </source>
</reference>
<evidence type="ECO:0000313" key="1">
    <source>
        <dbReference type="EMBL" id="GGZ32159.1"/>
    </source>
</evidence>
<keyword evidence="2" id="KW-1185">Reference proteome</keyword>
<proteinExistence type="predicted"/>
<reference evidence="1" key="1">
    <citation type="journal article" date="2014" name="Int. J. Syst. Evol. Microbiol.">
        <title>Complete genome sequence of Corynebacterium casei LMG S-19264T (=DSM 44701T), isolated from a smear-ripened cheese.</title>
        <authorList>
            <consortium name="US DOE Joint Genome Institute (JGI-PGF)"/>
            <person name="Walter F."/>
            <person name="Albersmeier A."/>
            <person name="Kalinowski J."/>
            <person name="Ruckert C."/>
        </authorList>
    </citation>
    <scope>NUCLEOTIDE SEQUENCE</scope>
    <source>
        <strain evidence="1">KCTC 32296</strain>
    </source>
</reference>
<dbReference type="EMBL" id="BMZB01000002">
    <property type="protein sequence ID" value="GGZ32159.1"/>
    <property type="molecule type" value="Genomic_DNA"/>
</dbReference>